<dbReference type="Proteomes" id="UP001629246">
    <property type="component" value="Unassembled WGS sequence"/>
</dbReference>
<evidence type="ECO:0000256" key="1">
    <source>
        <dbReference type="SAM" id="SignalP"/>
    </source>
</evidence>
<accession>A0ABW9A6T2</accession>
<organism evidence="2 3">
    <name type="scientific">Herbaspirillum lusitanum</name>
    <dbReference type="NCBI Taxonomy" id="213312"/>
    <lineage>
        <taxon>Bacteria</taxon>
        <taxon>Pseudomonadati</taxon>
        <taxon>Pseudomonadota</taxon>
        <taxon>Betaproteobacteria</taxon>
        <taxon>Burkholderiales</taxon>
        <taxon>Oxalobacteraceae</taxon>
        <taxon>Herbaspirillum</taxon>
    </lineage>
</organism>
<dbReference type="EMBL" id="JAQQFM010000002">
    <property type="protein sequence ID" value="MFL9923372.1"/>
    <property type="molecule type" value="Genomic_DNA"/>
</dbReference>
<evidence type="ECO:0000313" key="2">
    <source>
        <dbReference type="EMBL" id="MFL9923372.1"/>
    </source>
</evidence>
<protein>
    <submittedName>
        <fullName evidence="2">Uncharacterized protein</fullName>
    </submittedName>
</protein>
<name>A0ABW9A6T2_9BURK</name>
<comment type="caution">
    <text evidence="2">The sequence shown here is derived from an EMBL/GenBank/DDBJ whole genome shotgun (WGS) entry which is preliminary data.</text>
</comment>
<sequence>MKKIAVLGLLALSGLMVSGASNAHPRFYGGVVIGGPIWVPPPVYYSPPPVYVERTPPPVYIERAPQPENYWYYCPETKAYYPYVQSCPSNWMRVVPNGPNGNQPPQ</sequence>
<keyword evidence="1" id="KW-0732">Signal</keyword>
<feature type="signal peptide" evidence="1">
    <location>
        <begin position="1"/>
        <end position="23"/>
    </location>
</feature>
<dbReference type="RefSeq" id="WP_408154971.1">
    <property type="nucleotide sequence ID" value="NZ_JAQQFM010000002.1"/>
</dbReference>
<evidence type="ECO:0000313" key="3">
    <source>
        <dbReference type="Proteomes" id="UP001629246"/>
    </source>
</evidence>
<feature type="chain" id="PRO_5047504084" evidence="1">
    <location>
        <begin position="24"/>
        <end position="106"/>
    </location>
</feature>
<proteinExistence type="predicted"/>
<reference evidence="2 3" key="1">
    <citation type="journal article" date="2024" name="Chem. Sci.">
        <title>Discovery of megapolipeptins by genome mining of a Burkholderiales bacteria collection.</title>
        <authorList>
            <person name="Paulo B.S."/>
            <person name="Recchia M.J.J."/>
            <person name="Lee S."/>
            <person name="Fergusson C.H."/>
            <person name="Romanowski S.B."/>
            <person name="Hernandez A."/>
            <person name="Krull N."/>
            <person name="Liu D.Y."/>
            <person name="Cavanagh H."/>
            <person name="Bos A."/>
            <person name="Gray C.A."/>
            <person name="Murphy B.T."/>
            <person name="Linington R.G."/>
            <person name="Eustaquio A.S."/>
        </authorList>
    </citation>
    <scope>NUCLEOTIDE SEQUENCE [LARGE SCALE GENOMIC DNA]</scope>
    <source>
        <strain evidence="2 3">RL21-008-BIB-A</strain>
    </source>
</reference>
<gene>
    <name evidence="2" type="ORF">PQR62_03780</name>
</gene>
<keyword evidence="3" id="KW-1185">Reference proteome</keyword>